<dbReference type="Pfam" id="PF18803">
    <property type="entry name" value="CxC2"/>
    <property type="match status" value="1"/>
</dbReference>
<comment type="caution">
    <text evidence="3">The sequence shown here is derived from an EMBL/GenBank/DDBJ whole genome shotgun (WGS) entry which is preliminary data.</text>
</comment>
<evidence type="ECO:0000313" key="4">
    <source>
        <dbReference type="Proteomes" id="UP000284842"/>
    </source>
</evidence>
<dbReference type="AlphaFoldDB" id="A0A409WP00"/>
<dbReference type="Pfam" id="PF18758">
    <property type="entry name" value="KDZ"/>
    <property type="match status" value="1"/>
</dbReference>
<feature type="compositionally biased region" description="Basic and acidic residues" evidence="1">
    <location>
        <begin position="924"/>
        <end position="933"/>
    </location>
</feature>
<dbReference type="InterPro" id="IPR040521">
    <property type="entry name" value="KDZ"/>
</dbReference>
<dbReference type="InParanoid" id="A0A409WP00"/>
<evidence type="ECO:0000256" key="1">
    <source>
        <dbReference type="SAM" id="MobiDB-lite"/>
    </source>
</evidence>
<dbReference type="EMBL" id="NHTK01005375">
    <property type="protein sequence ID" value="PPQ80229.1"/>
    <property type="molecule type" value="Genomic_DNA"/>
</dbReference>
<gene>
    <name evidence="3" type="ORF">CVT24_006588</name>
</gene>
<keyword evidence="4" id="KW-1185">Reference proteome</keyword>
<accession>A0A409WP00</accession>
<feature type="region of interest" description="Disordered" evidence="1">
    <location>
        <begin position="1025"/>
        <end position="1086"/>
    </location>
</feature>
<dbReference type="InterPro" id="IPR041457">
    <property type="entry name" value="CxC2_KDZ-assoc"/>
</dbReference>
<reference evidence="3 4" key="1">
    <citation type="journal article" date="2018" name="Evol. Lett.">
        <title>Horizontal gene cluster transfer increased hallucinogenic mushroom diversity.</title>
        <authorList>
            <person name="Reynolds H.T."/>
            <person name="Vijayakumar V."/>
            <person name="Gluck-Thaler E."/>
            <person name="Korotkin H.B."/>
            <person name="Matheny P.B."/>
            <person name="Slot J.C."/>
        </authorList>
    </citation>
    <scope>NUCLEOTIDE SEQUENCE [LARGE SCALE GENOMIC DNA]</scope>
    <source>
        <strain evidence="3 4">2629</strain>
    </source>
</reference>
<proteinExistence type="predicted"/>
<feature type="compositionally biased region" description="Acidic residues" evidence="1">
    <location>
        <begin position="1055"/>
        <end position="1071"/>
    </location>
</feature>
<name>A0A409WP00_9AGAR</name>
<feature type="domain" description="CxC2-like cysteine cluster KDZ transposase-associated" evidence="2">
    <location>
        <begin position="154"/>
        <end position="259"/>
    </location>
</feature>
<dbReference type="STRING" id="181874.A0A409WP00"/>
<sequence length="1086" mass="123750">TTSAAWLAAQSWTPEDSSEYALEPNGDVYDQQCAGEVDMNPPTTTPEDPQIKENRKRSRVSKRPNVVWSENHRQTYLEEILRLNGRGEFKRTQCPDCLAARRDEASVGEAKYRCVSGCLHADLVCKDCCVRRHRCQPFHRIEMWADSQFSAVSLKSLGLRIQLNHTANVCPLPVPCHSHLVALHTNGMHEVAIDFCGCSQMVPQHIQLIRRRLYPASQNVVRTCATFELMDMLHAFSLTTKASTYHFYHGLEMITDATGLSITKDRYRVLMRMLDQWRHLHMLKRAGRGHDDAGVVATTPGELCVLCMTCPIPGVNLPEGWKDAPSSLQYLYRAYTCMDANFRLKNQLVSNYSQDPGLGTGWAYMIHPKKYDEYAKSKATALDISTCVGFQAIAQANNRFTKGLRYTGVGGLFCGRSEMVLPVGVGNLQKGERYVNMDYIFASGTRQFVKTGLSAILISYDIACQWFKNLFQRFDPSEKWPDGLEVSSTSVKYIPAIPKLHEPMHKGKNHQQYSLNYMIGVGLSDFEVPERFWAFHNGLGNSTKTQGPGARHGAIDDNFNTWNWWKYIRMGATLARRYRAAVAERNLQVEAHRGLTDSLSKVVVESWERVCQAWDNAPYPKTVENPYESDDVGITEAEVRRDIAKEEETAARDNSSSQQYSTSAGNFVILALDIEESQRKIKRLAKTTPEGQARAEGGLIEQRNQLRTRIRTWEVLLPIYMPGLVEYQLKQGPFETATYPEDHVIWLPSRIPSAEDRKSVCRAEVIGYEERLRTSQCSSALTLLRHVLKMKHRLRDFASKNVRGQREGTRSRAVIDRVHERASWENTYRVLNDADIRTYQQPKEKSRTGRLGTLEDGVVEQGGGTRLLQTDDFSLDDQVREKRDGTGATRLELSWIWTTSAKLVEEKTTDAKATATEISKKRKEISDEETRKEDEEEADSLLRVEWSKSRARAQRATEEVELLREEMRRALVFLEWRENWWKELGTRRRSVEDKALKEGLLAYSLKQAKLQRNLHDKFKKMWTAPLKDTDGDANSQAVDSNGAEGAVKDSVRVQEDEDDEDDEDNEGDEYEIDKVNWSGGMDEDIS</sequence>
<dbReference type="OrthoDB" id="2793259at2759"/>
<evidence type="ECO:0000259" key="2">
    <source>
        <dbReference type="Pfam" id="PF18803"/>
    </source>
</evidence>
<feature type="compositionally biased region" description="Polar residues" evidence="1">
    <location>
        <begin position="1"/>
        <end position="15"/>
    </location>
</feature>
<evidence type="ECO:0000313" key="3">
    <source>
        <dbReference type="EMBL" id="PPQ80229.1"/>
    </source>
</evidence>
<organism evidence="3 4">
    <name type="scientific">Panaeolus cyanescens</name>
    <dbReference type="NCBI Taxonomy" id="181874"/>
    <lineage>
        <taxon>Eukaryota</taxon>
        <taxon>Fungi</taxon>
        <taxon>Dikarya</taxon>
        <taxon>Basidiomycota</taxon>
        <taxon>Agaricomycotina</taxon>
        <taxon>Agaricomycetes</taxon>
        <taxon>Agaricomycetidae</taxon>
        <taxon>Agaricales</taxon>
        <taxon>Agaricineae</taxon>
        <taxon>Galeropsidaceae</taxon>
        <taxon>Panaeolus</taxon>
    </lineage>
</organism>
<protein>
    <recommendedName>
        <fullName evidence="2">CxC2-like cysteine cluster KDZ transposase-associated domain-containing protein</fullName>
    </recommendedName>
</protein>
<dbReference type="Proteomes" id="UP000284842">
    <property type="component" value="Unassembled WGS sequence"/>
</dbReference>
<feature type="non-terminal residue" evidence="3">
    <location>
        <position position="1"/>
    </location>
</feature>
<feature type="region of interest" description="Disordered" evidence="1">
    <location>
        <begin position="908"/>
        <end position="937"/>
    </location>
</feature>
<feature type="region of interest" description="Disordered" evidence="1">
    <location>
        <begin position="1"/>
        <end position="59"/>
    </location>
</feature>